<feature type="transmembrane region" description="Helical" evidence="6">
    <location>
        <begin position="335"/>
        <end position="356"/>
    </location>
</feature>
<dbReference type="PANTHER" id="PTHR45649:SF2">
    <property type="entry name" value="ACID PERMEASE, PUTATIVE-RELATED"/>
    <property type="match status" value="1"/>
</dbReference>
<feature type="transmembrane region" description="Helical" evidence="6">
    <location>
        <begin position="246"/>
        <end position="265"/>
    </location>
</feature>
<feature type="transmembrane region" description="Helical" evidence="6">
    <location>
        <begin position="208"/>
        <end position="226"/>
    </location>
</feature>
<dbReference type="OrthoDB" id="3257095at2759"/>
<feature type="transmembrane region" description="Helical" evidence="6">
    <location>
        <begin position="88"/>
        <end position="111"/>
    </location>
</feature>
<dbReference type="Proteomes" id="UP000799538">
    <property type="component" value="Unassembled WGS sequence"/>
</dbReference>
<dbReference type="GO" id="GO:0016020">
    <property type="term" value="C:membrane"/>
    <property type="evidence" value="ECO:0007669"/>
    <property type="project" value="UniProtKB-SubCell"/>
</dbReference>
<feature type="transmembrane region" description="Helical" evidence="6">
    <location>
        <begin position="456"/>
        <end position="476"/>
    </location>
</feature>
<evidence type="ECO:0000256" key="2">
    <source>
        <dbReference type="ARBA" id="ARBA00022448"/>
    </source>
</evidence>
<feature type="transmembrane region" description="Helical" evidence="6">
    <location>
        <begin position="413"/>
        <end position="435"/>
    </location>
</feature>
<evidence type="ECO:0000256" key="4">
    <source>
        <dbReference type="ARBA" id="ARBA00022989"/>
    </source>
</evidence>
<organism evidence="7 8">
    <name type="scientific">Elsinoe ampelina</name>
    <dbReference type="NCBI Taxonomy" id="302913"/>
    <lineage>
        <taxon>Eukaryota</taxon>
        <taxon>Fungi</taxon>
        <taxon>Dikarya</taxon>
        <taxon>Ascomycota</taxon>
        <taxon>Pezizomycotina</taxon>
        <taxon>Dothideomycetes</taxon>
        <taxon>Dothideomycetidae</taxon>
        <taxon>Myriangiales</taxon>
        <taxon>Elsinoaceae</taxon>
        <taxon>Elsinoe</taxon>
    </lineage>
</organism>
<feature type="transmembrane region" description="Helical" evidence="6">
    <location>
        <begin position="286"/>
        <end position="309"/>
    </location>
</feature>
<keyword evidence="4 6" id="KW-1133">Transmembrane helix</keyword>
<dbReference type="GO" id="GO:0022857">
    <property type="term" value="F:transmembrane transporter activity"/>
    <property type="evidence" value="ECO:0007669"/>
    <property type="project" value="InterPro"/>
</dbReference>
<name>A0A6A6GBE4_9PEZI</name>
<proteinExistence type="predicted"/>
<dbReference type="InterPro" id="IPR002293">
    <property type="entry name" value="AA/rel_permease1"/>
</dbReference>
<feature type="transmembrane region" description="Helical" evidence="6">
    <location>
        <begin position="177"/>
        <end position="196"/>
    </location>
</feature>
<evidence type="ECO:0000256" key="6">
    <source>
        <dbReference type="SAM" id="Phobius"/>
    </source>
</evidence>
<keyword evidence="3 6" id="KW-0812">Transmembrane</keyword>
<keyword evidence="5 6" id="KW-0472">Membrane</keyword>
<dbReference type="EMBL" id="ML992507">
    <property type="protein sequence ID" value="KAF2222928.1"/>
    <property type="molecule type" value="Genomic_DNA"/>
</dbReference>
<dbReference type="GO" id="GO:0006865">
    <property type="term" value="P:amino acid transport"/>
    <property type="evidence" value="ECO:0007669"/>
    <property type="project" value="InterPro"/>
</dbReference>
<reference evidence="8" key="1">
    <citation type="journal article" date="2020" name="Stud. Mycol.">
        <title>101 Dothideomycetes genomes: A test case for predicting lifestyles and emergence of pathogens.</title>
        <authorList>
            <person name="Haridas S."/>
            <person name="Albert R."/>
            <person name="Binder M."/>
            <person name="Bloem J."/>
            <person name="LaButti K."/>
            <person name="Salamov A."/>
            <person name="Andreopoulos B."/>
            <person name="Baker S."/>
            <person name="Barry K."/>
            <person name="Bills G."/>
            <person name="Bluhm B."/>
            <person name="Cannon C."/>
            <person name="Castanera R."/>
            <person name="Culley D."/>
            <person name="Daum C."/>
            <person name="Ezra D."/>
            <person name="Gonzalez J."/>
            <person name="Henrissat B."/>
            <person name="Kuo A."/>
            <person name="Liang C."/>
            <person name="Lipzen A."/>
            <person name="Lutzoni F."/>
            <person name="Magnuson J."/>
            <person name="Mondo S."/>
            <person name="Nolan M."/>
            <person name="Ohm R."/>
            <person name="Pangilinan J."/>
            <person name="Park H.-J."/>
            <person name="Ramirez L."/>
            <person name="Alfaro M."/>
            <person name="Sun H."/>
            <person name="Tritt A."/>
            <person name="Yoshinaga Y."/>
            <person name="Zwiers L.-H."/>
            <person name="Turgeon B."/>
            <person name="Goodwin S."/>
            <person name="Spatafora J."/>
            <person name="Crous P."/>
            <person name="Grigoriev I."/>
        </authorList>
    </citation>
    <scope>NUCLEOTIDE SEQUENCE [LARGE SCALE GENOMIC DNA]</scope>
    <source>
        <strain evidence="8">CECT 20119</strain>
    </source>
</reference>
<comment type="subcellular location">
    <subcellularLocation>
        <location evidence="1">Membrane</location>
        <topology evidence="1">Multi-pass membrane protein</topology>
    </subcellularLocation>
</comment>
<dbReference type="Gene3D" id="1.20.1740.10">
    <property type="entry name" value="Amino acid/polyamine transporter I"/>
    <property type="match status" value="1"/>
</dbReference>
<dbReference type="Pfam" id="PF13520">
    <property type="entry name" value="AA_permease_2"/>
    <property type="match status" value="1"/>
</dbReference>
<evidence type="ECO:0000256" key="1">
    <source>
        <dbReference type="ARBA" id="ARBA00004141"/>
    </source>
</evidence>
<dbReference type="InterPro" id="IPR004840">
    <property type="entry name" value="Amino_acid_permease_CS"/>
</dbReference>
<feature type="transmembrane region" description="Helical" evidence="6">
    <location>
        <begin position="488"/>
        <end position="506"/>
    </location>
</feature>
<gene>
    <name evidence="7" type="ORF">BDZ85DRAFT_119584</name>
</gene>
<dbReference type="AlphaFoldDB" id="A0A6A6GBE4"/>
<evidence type="ECO:0000313" key="8">
    <source>
        <dbReference type="Proteomes" id="UP000799538"/>
    </source>
</evidence>
<sequence>MFSVRQYNYEGKQGSRIEGGEYGYQDAKGATDHDLRDMDRIGKKQELRRRFKATHIVGFGSLLGAAWPYMLITGVFSLSNGGPAGSVIAFLVTAFILIMSNFSLAEAASIAPTSGGQYHWVSEFAPPSMQRYLSYVVGWLCTLGWQVGLASVCYASALQIQALIAVHDETYALPGWQAALIAIAFNAGAIFFNTVLVKHLPIFEASMLVVFALGFVAYVVVFWALSPLNSASYVFTSIQDNNGWGNAGLAVLIGILSPISSLTSADSSCHLAEELKDASRVLPRAMIATQAVNFGAAFIMLISLLFALYDIDDALASPTGVPYIAVLLNSTGSKAATTGLVFIIILMLFCCAVNLVTTSSRQAFAFARDNGLPFSKYLAHVQPGMDIPLNAVLLTFGFTLAISLILFGSAVAFNIICSLGAAAILTSYVVVHACMLYRDFTSPLPPARFSLGKWRYIVRPIALAGVLLVDVMVFFPSAPNPTPETMNWVSLIFGFVVIVSTIFYHLRGKKVYNGPVRDVKSEIVMDDMSPRRTSY</sequence>
<dbReference type="PIRSF" id="PIRSF006060">
    <property type="entry name" value="AA_transporter"/>
    <property type="match status" value="1"/>
</dbReference>
<keyword evidence="8" id="KW-1185">Reference proteome</keyword>
<feature type="transmembrane region" description="Helical" evidence="6">
    <location>
        <begin position="132"/>
        <end position="157"/>
    </location>
</feature>
<keyword evidence="2" id="KW-0813">Transport</keyword>
<feature type="transmembrane region" description="Helical" evidence="6">
    <location>
        <begin position="387"/>
        <end position="407"/>
    </location>
</feature>
<dbReference type="PANTHER" id="PTHR45649">
    <property type="entry name" value="AMINO-ACID PERMEASE BAT1"/>
    <property type="match status" value="1"/>
</dbReference>
<evidence type="ECO:0000256" key="5">
    <source>
        <dbReference type="ARBA" id="ARBA00023136"/>
    </source>
</evidence>
<accession>A0A6A6GBE4</accession>
<feature type="transmembrane region" description="Helical" evidence="6">
    <location>
        <begin position="53"/>
        <end position="76"/>
    </location>
</feature>
<evidence type="ECO:0000256" key="3">
    <source>
        <dbReference type="ARBA" id="ARBA00022692"/>
    </source>
</evidence>
<evidence type="ECO:0000313" key="7">
    <source>
        <dbReference type="EMBL" id="KAF2222928.1"/>
    </source>
</evidence>
<dbReference type="PROSITE" id="PS00218">
    <property type="entry name" value="AMINO_ACID_PERMEASE_1"/>
    <property type="match status" value="1"/>
</dbReference>
<protein>
    <submittedName>
        <fullName evidence="7">Amino acid transporter</fullName>
    </submittedName>
</protein>